<evidence type="ECO:0000313" key="1">
    <source>
        <dbReference type="EMBL" id="SPO62103.1"/>
    </source>
</evidence>
<proteinExistence type="predicted"/>
<evidence type="ECO:0000313" key="2">
    <source>
        <dbReference type="Proteomes" id="UP000294335"/>
    </source>
</evidence>
<name>A0AAQ1PBL6_9PSED</name>
<dbReference type="Proteomes" id="UP000294335">
    <property type="component" value="Unassembled WGS sequence"/>
</dbReference>
<gene>
    <name evidence="1" type="ORF">JV551A3_V1_1640179</name>
</gene>
<sequence>MIRVVSFFVYRLTSSACQRSNIDPYRCLKDDQMANNSKNKGYLSLLTPLLLTEIQTTPINTKRYVQYH</sequence>
<keyword evidence="2" id="KW-1185">Reference proteome</keyword>
<accession>A0AAQ1PBL6</accession>
<protein>
    <submittedName>
        <fullName evidence="1">Uncharacterized protein</fullName>
    </submittedName>
</protein>
<reference evidence="1 2" key="1">
    <citation type="submission" date="2018-02" db="EMBL/GenBank/DDBJ databases">
        <authorList>
            <person name="Dubost A."/>
        </authorList>
    </citation>
    <scope>NUCLEOTIDE SEQUENCE [LARGE SCALE GENOMIC DNA]</scope>
    <source>
        <strain evidence="2">JV551A3</strain>
    </source>
</reference>
<organism evidence="1 2">
    <name type="scientific">Pseudomonas inefficax</name>
    <dbReference type="NCBI Taxonomy" id="2078786"/>
    <lineage>
        <taxon>Bacteria</taxon>
        <taxon>Pseudomonadati</taxon>
        <taxon>Pseudomonadota</taxon>
        <taxon>Gammaproteobacteria</taxon>
        <taxon>Pseudomonadales</taxon>
        <taxon>Pseudomonadaceae</taxon>
        <taxon>Pseudomonas</taxon>
    </lineage>
</organism>
<dbReference type="EMBL" id="OPYN01000164">
    <property type="protein sequence ID" value="SPO62103.1"/>
    <property type="molecule type" value="Genomic_DNA"/>
</dbReference>
<dbReference type="AlphaFoldDB" id="A0AAQ1PBL6"/>
<comment type="caution">
    <text evidence="1">The sequence shown here is derived from an EMBL/GenBank/DDBJ whole genome shotgun (WGS) entry which is preliminary data.</text>
</comment>